<dbReference type="EMBL" id="JABXIY010000024">
    <property type="protein sequence ID" value="NVK97212.1"/>
    <property type="molecule type" value="Genomic_DNA"/>
</dbReference>
<evidence type="ECO:0000313" key="2">
    <source>
        <dbReference type="Proteomes" id="UP000565723"/>
    </source>
</evidence>
<sequence length="125" mass="13844">MLAGAAVAGQVYDCDFTGYGFTNDRSFVPKRVILDIQPDLSRSTVIDPIIAHVHGKPIRAEVTRQGKRWRASWTIDRVPTTGNSDLGITFVMRVRADSGQASLRLWFRGYDDDVTATGQCKIAKT</sequence>
<protein>
    <recommendedName>
        <fullName evidence="3">Lipoprotein</fullName>
    </recommendedName>
</protein>
<proteinExistence type="predicted"/>
<comment type="caution">
    <text evidence="1">The sequence shown here is derived from an EMBL/GenBank/DDBJ whole genome shotgun (WGS) entry which is preliminary data.</text>
</comment>
<evidence type="ECO:0000313" key="1">
    <source>
        <dbReference type="EMBL" id="NVK97212.1"/>
    </source>
</evidence>
<dbReference type="Proteomes" id="UP000565723">
    <property type="component" value="Unassembled WGS sequence"/>
</dbReference>
<evidence type="ECO:0008006" key="3">
    <source>
        <dbReference type="Google" id="ProtNLM"/>
    </source>
</evidence>
<gene>
    <name evidence="1" type="ORF">HW564_09815</name>
</gene>
<reference evidence="1 2" key="1">
    <citation type="journal article" date="2020" name="Proc. Natl. Acad. Sci. U.S.A.">
        <title>Ecological drivers of bacterial community assembly in synthetic phycospheres.</title>
        <authorList>
            <person name="Fu H."/>
            <person name="Uchimiya M."/>
            <person name="Gore J."/>
            <person name="Moran M.A."/>
        </authorList>
    </citation>
    <scope>NUCLEOTIDE SEQUENCE [LARGE SCALE GENOMIC DNA]</scope>
    <source>
        <strain evidence="1">HF-Din03</strain>
    </source>
</reference>
<dbReference type="AlphaFoldDB" id="A0A850LI26"/>
<name>A0A850LI26_9RHOB</name>
<organism evidence="1 2">
    <name type="scientific">Ruegeria pomeroyi</name>
    <dbReference type="NCBI Taxonomy" id="89184"/>
    <lineage>
        <taxon>Bacteria</taxon>
        <taxon>Pseudomonadati</taxon>
        <taxon>Pseudomonadota</taxon>
        <taxon>Alphaproteobacteria</taxon>
        <taxon>Rhodobacterales</taxon>
        <taxon>Roseobacteraceae</taxon>
        <taxon>Ruegeria</taxon>
    </lineage>
</organism>
<dbReference type="RefSeq" id="WP_030003224.1">
    <property type="nucleotide sequence ID" value="NZ_CP076685.1"/>
</dbReference>
<accession>A0A850LI26</accession>